<dbReference type="OrthoDB" id="9784774at2"/>
<sequence>MVCERIDRIKEGKNPYFVRELHTGYVVIGDHQRIKGYTVFLCREHATELHFLEPSFRDEFLHEMAVVAEAVYKAFKPDKLNYELLGAGGGVHMHWHLFPRREGDVPTRGPVWQLGQELVAEEYLPSPEELNDLKARLNAELDKILGSVQ</sequence>
<reference evidence="3 4" key="1">
    <citation type="submission" date="2018-01" db="EMBL/GenBank/DDBJ databases">
        <authorList>
            <person name="Gaut B.S."/>
            <person name="Morton B.R."/>
            <person name="Clegg M.T."/>
            <person name="Duvall M.R."/>
        </authorList>
    </citation>
    <scope>NUCLEOTIDE SEQUENCE [LARGE SCALE GENOMIC DNA]</scope>
    <source>
        <strain evidence="3">GP69</strain>
    </source>
</reference>
<gene>
    <name evidence="3" type="ORF">AMURIS_02206</name>
</gene>
<name>A0A2K4ZG91_9FIRM</name>
<dbReference type="AlphaFoldDB" id="A0A2K4ZG91"/>
<dbReference type="RefSeq" id="WP_103239677.1">
    <property type="nucleotide sequence ID" value="NZ_CANRXC010000021.1"/>
</dbReference>
<keyword evidence="4" id="KW-1185">Reference proteome</keyword>
<organism evidence="3 4">
    <name type="scientific">Acetatifactor muris</name>
    <dbReference type="NCBI Taxonomy" id="879566"/>
    <lineage>
        <taxon>Bacteria</taxon>
        <taxon>Bacillati</taxon>
        <taxon>Bacillota</taxon>
        <taxon>Clostridia</taxon>
        <taxon>Lachnospirales</taxon>
        <taxon>Lachnospiraceae</taxon>
        <taxon>Acetatifactor</taxon>
    </lineage>
</organism>
<evidence type="ECO:0000313" key="3">
    <source>
        <dbReference type="EMBL" id="SOY29485.1"/>
    </source>
</evidence>
<accession>A0A2K4ZG91</accession>
<proteinExistence type="predicted"/>
<dbReference type="Proteomes" id="UP000236311">
    <property type="component" value="Unassembled WGS sequence"/>
</dbReference>
<dbReference type="SUPFAM" id="SSF54197">
    <property type="entry name" value="HIT-like"/>
    <property type="match status" value="1"/>
</dbReference>
<dbReference type="InterPro" id="IPR011146">
    <property type="entry name" value="HIT-like"/>
</dbReference>
<evidence type="ECO:0000259" key="2">
    <source>
        <dbReference type="PROSITE" id="PS51084"/>
    </source>
</evidence>
<dbReference type="Gene3D" id="3.30.428.10">
    <property type="entry name" value="HIT-like"/>
    <property type="match status" value="1"/>
</dbReference>
<evidence type="ECO:0000256" key="1">
    <source>
        <dbReference type="PROSITE-ProRule" id="PRU00464"/>
    </source>
</evidence>
<dbReference type="Pfam" id="PF01230">
    <property type="entry name" value="HIT"/>
    <property type="match status" value="1"/>
</dbReference>
<dbReference type="InterPro" id="IPR036265">
    <property type="entry name" value="HIT-like_sf"/>
</dbReference>
<feature type="short sequence motif" description="Histidine triad motif" evidence="1">
    <location>
        <begin position="92"/>
        <end position="96"/>
    </location>
</feature>
<feature type="domain" description="HIT" evidence="2">
    <location>
        <begin position="5"/>
        <end position="107"/>
    </location>
</feature>
<evidence type="ECO:0000313" key="4">
    <source>
        <dbReference type="Proteomes" id="UP000236311"/>
    </source>
</evidence>
<dbReference type="GO" id="GO:0003824">
    <property type="term" value="F:catalytic activity"/>
    <property type="evidence" value="ECO:0007669"/>
    <property type="project" value="InterPro"/>
</dbReference>
<dbReference type="PROSITE" id="PS51084">
    <property type="entry name" value="HIT_2"/>
    <property type="match status" value="1"/>
</dbReference>
<dbReference type="EMBL" id="OFSM01000010">
    <property type="protein sequence ID" value="SOY29485.1"/>
    <property type="molecule type" value="Genomic_DNA"/>
</dbReference>
<protein>
    <recommendedName>
        <fullName evidence="2">HIT domain-containing protein</fullName>
    </recommendedName>
</protein>